<dbReference type="CDD" id="cd16345">
    <property type="entry name" value="LMWP_ArsC"/>
    <property type="match status" value="1"/>
</dbReference>
<dbReference type="GO" id="GO:0046685">
    <property type="term" value="P:response to arsenic-containing substance"/>
    <property type="evidence" value="ECO:0007669"/>
    <property type="project" value="UniProtKB-KW"/>
</dbReference>
<keyword evidence="4" id="KW-1185">Reference proteome</keyword>
<dbReference type="EMBL" id="NTFI01000003">
    <property type="protein sequence ID" value="PHQ25233.1"/>
    <property type="molecule type" value="Genomic_DNA"/>
</dbReference>
<dbReference type="SUPFAM" id="SSF52788">
    <property type="entry name" value="Phosphotyrosine protein phosphatases I"/>
    <property type="match status" value="1"/>
</dbReference>
<dbReference type="Pfam" id="PF01451">
    <property type="entry name" value="LMWPc"/>
    <property type="match status" value="1"/>
</dbReference>
<dbReference type="PROSITE" id="PS50987">
    <property type="entry name" value="HTH_ARSR_2"/>
    <property type="match status" value="1"/>
</dbReference>
<keyword evidence="1" id="KW-0059">Arsenical resistance</keyword>
<proteinExistence type="predicted"/>
<dbReference type="PRINTS" id="PR00778">
    <property type="entry name" value="HTHARSR"/>
</dbReference>
<evidence type="ECO:0000256" key="1">
    <source>
        <dbReference type="ARBA" id="ARBA00022849"/>
    </source>
</evidence>
<dbReference type="SMART" id="SM00226">
    <property type="entry name" value="LMWPc"/>
    <property type="match status" value="1"/>
</dbReference>
<dbReference type="RefSeq" id="WP_099618543.1">
    <property type="nucleotide sequence ID" value="NZ_KZ319340.1"/>
</dbReference>
<dbReference type="CDD" id="cd00090">
    <property type="entry name" value="HTH_ARSR"/>
    <property type="match status" value="1"/>
</dbReference>
<sequence>MKRRVLFVCTANSARSLIAEALLRDMAGDRFEVASAGTEPANPHPMALQVLKEAGISTEGLHSKPLADLQEQYWDYVITLCEKAANECGAVCQPAQQIAWNFADPVPANRHSTFALTLKEIKERIALFALVHQKETGPMPASYDPVAVFKALADDFRLAAFLLIRNQEQLCVCELTEAFDVSQPKVSRHLATLREVGLLATERRGQWIYYSPNPQIPSWLVRVLDETATGNTTLIETPLERLQAMADRPAVQCL</sequence>
<dbReference type="Gene3D" id="1.10.10.10">
    <property type="entry name" value="Winged helix-like DNA-binding domain superfamily/Winged helix DNA-binding domain"/>
    <property type="match status" value="1"/>
</dbReference>
<evidence type="ECO:0000313" key="3">
    <source>
        <dbReference type="EMBL" id="PHQ25233.1"/>
    </source>
</evidence>
<dbReference type="InterPro" id="IPR023485">
    <property type="entry name" value="Ptyr_pPase"/>
</dbReference>
<dbReference type="Gene3D" id="3.40.50.2300">
    <property type="match status" value="1"/>
</dbReference>
<dbReference type="AlphaFoldDB" id="A0A2G1VEN2"/>
<dbReference type="InterPro" id="IPR011991">
    <property type="entry name" value="ArsR-like_HTH"/>
</dbReference>
<feature type="domain" description="HTH arsR-type" evidence="2">
    <location>
        <begin position="139"/>
        <end position="231"/>
    </location>
</feature>
<dbReference type="InterPro" id="IPR036196">
    <property type="entry name" value="Ptyr_pPase_sf"/>
</dbReference>
<name>A0A2G1VEN2_9GAMM</name>
<accession>A0A2G1VEN2</accession>
<dbReference type="Pfam" id="PF01022">
    <property type="entry name" value="HTH_5"/>
    <property type="match status" value="1"/>
</dbReference>
<dbReference type="SMART" id="SM00418">
    <property type="entry name" value="HTH_ARSR"/>
    <property type="match status" value="1"/>
</dbReference>
<protein>
    <submittedName>
        <fullName evidence="3">Arsenate reductase</fullName>
    </submittedName>
</protein>
<dbReference type="InterPro" id="IPR036388">
    <property type="entry name" value="WH-like_DNA-bd_sf"/>
</dbReference>
<gene>
    <name evidence="3" type="ORF">CLH62_12885</name>
</gene>
<evidence type="ECO:0000259" key="2">
    <source>
        <dbReference type="PROSITE" id="PS50987"/>
    </source>
</evidence>
<dbReference type="PANTHER" id="PTHR43428">
    <property type="entry name" value="ARSENATE REDUCTASE"/>
    <property type="match status" value="1"/>
</dbReference>
<dbReference type="NCBIfam" id="NF033788">
    <property type="entry name" value="HTH_metalloreg"/>
    <property type="match status" value="1"/>
</dbReference>
<evidence type="ECO:0000313" key="4">
    <source>
        <dbReference type="Proteomes" id="UP000229044"/>
    </source>
</evidence>
<dbReference type="Proteomes" id="UP000229044">
    <property type="component" value="Unassembled WGS sequence"/>
</dbReference>
<dbReference type="SUPFAM" id="SSF46785">
    <property type="entry name" value="Winged helix' DNA-binding domain"/>
    <property type="match status" value="1"/>
</dbReference>
<organism evidence="3 4">
    <name type="scientific">Marinobacter guineae</name>
    <dbReference type="NCBI Taxonomy" id="432303"/>
    <lineage>
        <taxon>Bacteria</taxon>
        <taxon>Pseudomonadati</taxon>
        <taxon>Pseudomonadota</taxon>
        <taxon>Gammaproteobacteria</taxon>
        <taxon>Pseudomonadales</taxon>
        <taxon>Marinobacteraceae</taxon>
        <taxon>Marinobacter</taxon>
    </lineage>
</organism>
<dbReference type="PANTHER" id="PTHR43428:SF1">
    <property type="entry name" value="ARSENATE REDUCTASE"/>
    <property type="match status" value="1"/>
</dbReference>
<reference evidence="3 4" key="1">
    <citation type="submission" date="2017-09" db="EMBL/GenBank/DDBJ databases">
        <title>The draft genome sequences of Marinobacter guineae M3B.</title>
        <authorList>
            <person name="Cao J."/>
        </authorList>
    </citation>
    <scope>NUCLEOTIDE SEQUENCE [LARGE SCALE GENOMIC DNA]</scope>
    <source>
        <strain evidence="3 4">M3B</strain>
    </source>
</reference>
<dbReference type="InterPro" id="IPR001845">
    <property type="entry name" value="HTH_ArsR_DNA-bd_dom"/>
</dbReference>
<dbReference type="InterPro" id="IPR036390">
    <property type="entry name" value="WH_DNA-bd_sf"/>
</dbReference>
<dbReference type="OrthoDB" id="9793058at2"/>
<comment type="caution">
    <text evidence="3">The sequence shown here is derived from an EMBL/GenBank/DDBJ whole genome shotgun (WGS) entry which is preliminary data.</text>
</comment>
<dbReference type="GO" id="GO:0003700">
    <property type="term" value="F:DNA-binding transcription factor activity"/>
    <property type="evidence" value="ECO:0007669"/>
    <property type="project" value="InterPro"/>
</dbReference>